<dbReference type="EMBL" id="KL367524">
    <property type="protein sequence ID" value="KFD66490.1"/>
    <property type="molecule type" value="Genomic_DNA"/>
</dbReference>
<proteinExistence type="predicted"/>
<evidence type="ECO:0000313" key="1">
    <source>
        <dbReference type="EMBL" id="KFD53459.1"/>
    </source>
</evidence>
<name>A0A085M8B3_9BILA</name>
<reference evidence="1 3" key="1">
    <citation type="journal article" date="2014" name="Nat. Genet.">
        <title>Genome and transcriptome of the porcine whipworm Trichuris suis.</title>
        <authorList>
            <person name="Jex A.R."/>
            <person name="Nejsum P."/>
            <person name="Schwarz E.M."/>
            <person name="Hu L."/>
            <person name="Young N.D."/>
            <person name="Hall R.S."/>
            <person name="Korhonen P.K."/>
            <person name="Liao S."/>
            <person name="Thamsborg S."/>
            <person name="Xia J."/>
            <person name="Xu P."/>
            <person name="Wang S."/>
            <person name="Scheerlinck J.P."/>
            <person name="Hofmann A."/>
            <person name="Sternberg P.W."/>
            <person name="Wang J."/>
            <person name="Gasser R.B."/>
        </authorList>
    </citation>
    <scope>NUCLEOTIDE SEQUENCE [LARGE SCALE GENOMIC DNA]</scope>
    <source>
        <strain evidence="2">DCEP-RM93F</strain>
        <strain evidence="1">DCEP-RM93M</strain>
    </source>
</reference>
<accession>A0A085M8B3</accession>
<dbReference type="EMBL" id="KL363217">
    <property type="protein sequence ID" value="KFD53459.1"/>
    <property type="molecule type" value="Genomic_DNA"/>
</dbReference>
<dbReference type="Proteomes" id="UP000030758">
    <property type="component" value="Unassembled WGS sequence"/>
</dbReference>
<organism evidence="1 3">
    <name type="scientific">Trichuris suis</name>
    <name type="common">pig whipworm</name>
    <dbReference type="NCBI Taxonomy" id="68888"/>
    <lineage>
        <taxon>Eukaryota</taxon>
        <taxon>Metazoa</taxon>
        <taxon>Ecdysozoa</taxon>
        <taxon>Nematoda</taxon>
        <taxon>Enoplea</taxon>
        <taxon>Dorylaimia</taxon>
        <taxon>Trichinellida</taxon>
        <taxon>Trichuridae</taxon>
        <taxon>Trichuris</taxon>
    </lineage>
</organism>
<evidence type="ECO:0000313" key="2">
    <source>
        <dbReference type="EMBL" id="KFD66490.1"/>
    </source>
</evidence>
<dbReference type="Proteomes" id="UP000030764">
    <property type="component" value="Unassembled WGS sequence"/>
</dbReference>
<keyword evidence="3" id="KW-1185">Reference proteome</keyword>
<protein>
    <submittedName>
        <fullName evidence="1">Uncharacterized protein</fullName>
    </submittedName>
</protein>
<gene>
    <name evidence="1" type="ORF">M513_05723</name>
    <name evidence="2" type="ORF">M514_05723</name>
</gene>
<sequence length="90" mass="10306">MQIIFRNLGSGDFYGLVTYDPANLQWRHLQDKALKEGMSQGERNTAIRIYDNNLSEVGVMKKLEKEYFLIIVSLFSLATKNSGYLLETQA</sequence>
<evidence type="ECO:0000313" key="3">
    <source>
        <dbReference type="Proteomes" id="UP000030764"/>
    </source>
</evidence>
<dbReference type="AlphaFoldDB" id="A0A085M8B3"/>